<accession>A0A7C9N980</accession>
<sequence length="228" mass="25368">MANILERFTSIVKANINELLDKAEDPQKMVDQYLRELTEELAEVREATAGVMAEETRCKRLVDENKAEMDRYEDLARKALSAGNEEDARVFLQKKQELAGRTDGLQIAYEGAKNNADKMRTMHDKLVADIQELNARKETIKAKAAVAKTQDKVNEVVGAGTKSEGARAAFDRMERKADEMLDRSNAKADLTAAPADPAAELEKKYEQAGMTAAVDDDLARLKKEMGME</sequence>
<dbReference type="PANTHER" id="PTHR31088:SF6">
    <property type="entry name" value="PHAGE SHOCK PROTEIN A"/>
    <property type="match status" value="1"/>
</dbReference>
<dbReference type="EMBL" id="QWKH01000051">
    <property type="protein sequence ID" value="NBI34865.1"/>
    <property type="molecule type" value="Genomic_DNA"/>
</dbReference>
<organism evidence="3">
    <name type="scientific">Muribaculaceae bacterium Z82</name>
    <dbReference type="NCBI Taxonomy" id="2304548"/>
    <lineage>
        <taxon>Bacteria</taxon>
        <taxon>Pseudomonadati</taxon>
        <taxon>Bacteroidota</taxon>
        <taxon>Bacteroidia</taxon>
        <taxon>Bacteroidales</taxon>
        <taxon>Muribaculaceae</taxon>
    </lineage>
</organism>
<feature type="coiled-coil region" evidence="2">
    <location>
        <begin position="116"/>
        <end position="150"/>
    </location>
</feature>
<proteinExistence type="inferred from homology"/>
<name>A0A7C9N980_9BACT</name>
<protein>
    <submittedName>
        <fullName evidence="3">PspA/IM30 family protein</fullName>
    </submittedName>
</protein>
<dbReference type="InterPro" id="IPR007157">
    <property type="entry name" value="PspA_VIPP1"/>
</dbReference>
<keyword evidence="2" id="KW-0175">Coiled coil</keyword>
<evidence type="ECO:0000256" key="2">
    <source>
        <dbReference type="SAM" id="Coils"/>
    </source>
</evidence>
<evidence type="ECO:0000313" key="3">
    <source>
        <dbReference type="EMBL" id="NBI34865.1"/>
    </source>
</evidence>
<feature type="coiled-coil region" evidence="2">
    <location>
        <begin position="34"/>
        <end position="82"/>
    </location>
</feature>
<dbReference type="PANTHER" id="PTHR31088">
    <property type="entry name" value="MEMBRANE-ASSOCIATED PROTEIN VIPP1, CHLOROPLASTIC"/>
    <property type="match status" value="1"/>
</dbReference>
<reference evidence="3" key="1">
    <citation type="submission" date="2018-08" db="EMBL/GenBank/DDBJ databases">
        <title>Murine metabolic-syndrome-specific gut microbial biobank.</title>
        <authorList>
            <person name="Liu C."/>
        </authorList>
    </citation>
    <scope>NUCLEOTIDE SEQUENCE [LARGE SCALE GENOMIC DNA]</scope>
    <source>
        <strain evidence="3">Z82</strain>
    </source>
</reference>
<comment type="caution">
    <text evidence="3">The sequence shown here is derived from an EMBL/GenBank/DDBJ whole genome shotgun (WGS) entry which is preliminary data.</text>
</comment>
<dbReference type="AlphaFoldDB" id="A0A7C9N980"/>
<evidence type="ECO:0000256" key="1">
    <source>
        <dbReference type="ARBA" id="ARBA00043985"/>
    </source>
</evidence>
<comment type="similarity">
    <text evidence="1">Belongs to the PspA/Vipp/IM30 family.</text>
</comment>
<dbReference type="Pfam" id="PF04012">
    <property type="entry name" value="PspA_IM30"/>
    <property type="match status" value="1"/>
</dbReference>
<gene>
    <name evidence="3" type="ORF">D1639_07440</name>
</gene>